<dbReference type="SMART" id="SM00563">
    <property type="entry name" value="PlsC"/>
    <property type="match status" value="1"/>
</dbReference>
<evidence type="ECO:0000256" key="11">
    <source>
        <dbReference type="ARBA" id="ARBA00023315"/>
    </source>
</evidence>
<comment type="domain">
    <text evidence="14">The HXXXXD motif is essential for acyltransferase activity and may constitute the binding site for the phosphate moiety of the glycerol-3-phosphate.</text>
</comment>
<comment type="caution">
    <text evidence="16">The sequence shown here is derived from an EMBL/GenBank/DDBJ whole genome shotgun (WGS) entry which is preliminary data.</text>
</comment>
<dbReference type="SUPFAM" id="SSF69593">
    <property type="entry name" value="Glycerol-3-phosphate (1)-acyltransferase"/>
    <property type="match status" value="1"/>
</dbReference>
<dbReference type="GO" id="GO:0003841">
    <property type="term" value="F:1-acylglycerol-3-phosphate O-acyltransferase activity"/>
    <property type="evidence" value="ECO:0007669"/>
    <property type="project" value="UniProtKB-UniRule"/>
</dbReference>
<dbReference type="PANTHER" id="PTHR10434">
    <property type="entry name" value="1-ACYL-SN-GLYCEROL-3-PHOSPHATE ACYLTRANSFERASE"/>
    <property type="match status" value="1"/>
</dbReference>
<comment type="similarity">
    <text evidence="2 14">Belongs to the 1-acyl-sn-glycerol-3-phosphate acyltransferase family.</text>
</comment>
<evidence type="ECO:0000256" key="13">
    <source>
        <dbReference type="ARBA" id="ARBA00037183"/>
    </source>
</evidence>
<reference evidence="16" key="1">
    <citation type="submission" date="2020-10" db="EMBL/GenBank/DDBJ databases">
        <authorList>
            <person name="Gilroy R."/>
        </authorList>
    </citation>
    <scope>NUCLEOTIDE SEQUENCE</scope>
    <source>
        <strain evidence="16">CHK123-3438</strain>
    </source>
</reference>
<dbReference type="NCBIfam" id="TIGR00530">
    <property type="entry name" value="AGP_acyltrn"/>
    <property type="match status" value="1"/>
</dbReference>
<dbReference type="PANTHER" id="PTHR10434:SF59">
    <property type="entry name" value="1-ACYL-SN-GLYCEROL-3-PHOSPHATE ACYLTRANSFERASE"/>
    <property type="match status" value="1"/>
</dbReference>
<keyword evidence="9 14" id="KW-0594">Phospholipid biosynthesis</keyword>
<dbReference type="AlphaFoldDB" id="A0A9D1GKS6"/>
<proteinExistence type="inferred from homology"/>
<evidence type="ECO:0000256" key="9">
    <source>
        <dbReference type="ARBA" id="ARBA00023209"/>
    </source>
</evidence>
<evidence type="ECO:0000256" key="14">
    <source>
        <dbReference type="RuleBase" id="RU361267"/>
    </source>
</evidence>
<keyword evidence="8" id="KW-0472">Membrane</keyword>
<keyword evidence="5" id="KW-0997">Cell inner membrane</keyword>
<dbReference type="GO" id="GO:0005886">
    <property type="term" value="C:plasma membrane"/>
    <property type="evidence" value="ECO:0007669"/>
    <property type="project" value="UniProtKB-SubCell"/>
</dbReference>
<dbReference type="EC" id="2.3.1.51" evidence="14"/>
<reference evidence="16" key="2">
    <citation type="journal article" date="2021" name="PeerJ">
        <title>Extensive microbial diversity within the chicken gut microbiome revealed by metagenomics and culture.</title>
        <authorList>
            <person name="Gilroy R."/>
            <person name="Ravi A."/>
            <person name="Getino M."/>
            <person name="Pursley I."/>
            <person name="Horton D.L."/>
            <person name="Alikhan N.F."/>
            <person name="Baker D."/>
            <person name="Gharbi K."/>
            <person name="Hall N."/>
            <person name="Watson M."/>
            <person name="Adriaenssens E.M."/>
            <person name="Foster-Nyarko E."/>
            <person name="Jarju S."/>
            <person name="Secka A."/>
            <person name="Antonio M."/>
            <person name="Oren A."/>
            <person name="Chaudhuri R.R."/>
            <person name="La Ragione R."/>
            <person name="Hildebrand F."/>
            <person name="Pallen M.J."/>
        </authorList>
    </citation>
    <scope>NUCLEOTIDE SEQUENCE</scope>
    <source>
        <strain evidence="16">CHK123-3438</strain>
    </source>
</reference>
<comment type="pathway">
    <text evidence="12">Phospholipid metabolism.</text>
</comment>
<evidence type="ECO:0000256" key="1">
    <source>
        <dbReference type="ARBA" id="ARBA00004417"/>
    </source>
</evidence>
<comment type="catalytic activity">
    <reaction evidence="14">
        <text>a 1-acyl-sn-glycero-3-phosphate + an acyl-CoA = a 1,2-diacyl-sn-glycero-3-phosphate + CoA</text>
        <dbReference type="Rhea" id="RHEA:19709"/>
        <dbReference type="ChEBI" id="CHEBI:57287"/>
        <dbReference type="ChEBI" id="CHEBI:57970"/>
        <dbReference type="ChEBI" id="CHEBI:58342"/>
        <dbReference type="ChEBI" id="CHEBI:58608"/>
        <dbReference type="EC" id="2.3.1.51"/>
    </reaction>
</comment>
<evidence type="ECO:0000313" key="17">
    <source>
        <dbReference type="Proteomes" id="UP000886860"/>
    </source>
</evidence>
<evidence type="ECO:0000256" key="7">
    <source>
        <dbReference type="ARBA" id="ARBA00023098"/>
    </source>
</evidence>
<keyword evidence="10 14" id="KW-1208">Phospholipid metabolism</keyword>
<dbReference type="InterPro" id="IPR004552">
    <property type="entry name" value="AGP_acyltrans"/>
</dbReference>
<dbReference type="CDD" id="cd07989">
    <property type="entry name" value="LPLAT_AGPAT-like"/>
    <property type="match status" value="1"/>
</dbReference>
<protein>
    <recommendedName>
        <fullName evidence="14">1-acyl-sn-glycerol-3-phosphate acyltransferase</fullName>
        <ecNumber evidence="14">2.3.1.51</ecNumber>
    </recommendedName>
</protein>
<evidence type="ECO:0000313" key="16">
    <source>
        <dbReference type="EMBL" id="HIT42277.1"/>
    </source>
</evidence>
<evidence type="ECO:0000256" key="6">
    <source>
        <dbReference type="ARBA" id="ARBA00022679"/>
    </source>
</evidence>
<evidence type="ECO:0000259" key="15">
    <source>
        <dbReference type="SMART" id="SM00563"/>
    </source>
</evidence>
<organism evidence="16 17">
    <name type="scientific">Candidatus Caccovicinus merdipullorum</name>
    <dbReference type="NCBI Taxonomy" id="2840724"/>
    <lineage>
        <taxon>Bacteria</taxon>
        <taxon>Bacillati</taxon>
        <taxon>Bacillota</taxon>
        <taxon>Clostridia</taxon>
        <taxon>Eubacteriales</taxon>
        <taxon>Candidatus Caccovicinus</taxon>
    </lineage>
</organism>
<evidence type="ECO:0000256" key="12">
    <source>
        <dbReference type="ARBA" id="ARBA00025707"/>
    </source>
</evidence>
<dbReference type="InterPro" id="IPR002123">
    <property type="entry name" value="Plipid/glycerol_acylTrfase"/>
</dbReference>
<keyword evidence="11 14" id="KW-0012">Acyltransferase</keyword>
<keyword evidence="6 14" id="KW-0808">Transferase</keyword>
<keyword evidence="4 14" id="KW-0444">Lipid biosynthesis</keyword>
<comment type="subcellular location">
    <subcellularLocation>
        <location evidence="1">Cell inner membrane</location>
        <topology evidence="1">Peripheral membrane protein</topology>
    </subcellularLocation>
</comment>
<evidence type="ECO:0000256" key="8">
    <source>
        <dbReference type="ARBA" id="ARBA00023136"/>
    </source>
</evidence>
<dbReference type="Proteomes" id="UP000886860">
    <property type="component" value="Unassembled WGS sequence"/>
</dbReference>
<feature type="domain" description="Phospholipid/glycerol acyltransferase" evidence="15">
    <location>
        <begin position="70"/>
        <end position="185"/>
    </location>
</feature>
<evidence type="ECO:0000256" key="4">
    <source>
        <dbReference type="ARBA" id="ARBA00022516"/>
    </source>
</evidence>
<evidence type="ECO:0000256" key="5">
    <source>
        <dbReference type="ARBA" id="ARBA00022519"/>
    </source>
</evidence>
<dbReference type="Pfam" id="PF01553">
    <property type="entry name" value="Acyltransferase"/>
    <property type="match status" value="1"/>
</dbReference>
<sequence>MNRIVYMVLRNFYRAPYWFLKICSFCRESDTHTEEQRYEFLSRMVRKINHSGRVTVKSRGTENLPQKDGFILFPNHQGLFDSLALFETCPRPFGIVIKKEASNWVLVKQVIQAIKGIVIDREDIKSSLEVIRQVTEEVKKGRNFVIFPEGTRSREGNTLLPFKGGTFKSAVNARCPIVPVALIDCYKPFDIVSIRKETVQVHYLDPIYPEEYAGMKTKDIAQMVHDRIQERILQVIQSEQQS</sequence>
<keyword evidence="3" id="KW-1003">Cell membrane</keyword>
<accession>A0A9D1GKS6</accession>
<dbReference type="EMBL" id="DVKS01000160">
    <property type="protein sequence ID" value="HIT42277.1"/>
    <property type="molecule type" value="Genomic_DNA"/>
</dbReference>
<keyword evidence="7 14" id="KW-0443">Lipid metabolism</keyword>
<name>A0A9D1GKS6_9FIRM</name>
<evidence type="ECO:0000256" key="10">
    <source>
        <dbReference type="ARBA" id="ARBA00023264"/>
    </source>
</evidence>
<comment type="function">
    <text evidence="13">Converts lysophosphatidic acid (LPA) into phosphatidic acid by incorporating acyl moiety at the 2 position.</text>
</comment>
<evidence type="ECO:0000256" key="2">
    <source>
        <dbReference type="ARBA" id="ARBA00008655"/>
    </source>
</evidence>
<evidence type="ECO:0000256" key="3">
    <source>
        <dbReference type="ARBA" id="ARBA00022475"/>
    </source>
</evidence>
<gene>
    <name evidence="16" type="ORF">IAB60_09340</name>
</gene>
<dbReference type="GO" id="GO:0006654">
    <property type="term" value="P:phosphatidic acid biosynthetic process"/>
    <property type="evidence" value="ECO:0007669"/>
    <property type="project" value="TreeGrafter"/>
</dbReference>